<dbReference type="Gene3D" id="1.10.530.10">
    <property type="match status" value="1"/>
</dbReference>
<gene>
    <name evidence="2" type="ORF">AACT_2848</name>
</gene>
<keyword evidence="3" id="KW-1185">Reference proteome</keyword>
<dbReference type="KEGG" id="paco:AACT_2848"/>
<dbReference type="InterPro" id="IPR008258">
    <property type="entry name" value="Transglycosylase_SLT_dom_1"/>
</dbReference>
<name>A0A6M8ERK7_9BACT</name>
<dbReference type="Pfam" id="PF01464">
    <property type="entry name" value="SLT"/>
    <property type="match status" value="1"/>
</dbReference>
<protein>
    <recommendedName>
        <fullName evidence="1">Transglycosylase SLT domain-containing protein</fullName>
    </recommendedName>
</protein>
<dbReference type="RefSeq" id="WP_172128080.1">
    <property type="nucleotide sequence ID" value="NZ_CP042652.1"/>
</dbReference>
<dbReference type="EMBL" id="CP042652">
    <property type="protein sequence ID" value="QKE29911.1"/>
    <property type="molecule type" value="Genomic_DNA"/>
</dbReference>
<evidence type="ECO:0000259" key="1">
    <source>
        <dbReference type="Pfam" id="PF01464"/>
    </source>
</evidence>
<dbReference type="Proteomes" id="UP000503483">
    <property type="component" value="Chromosome"/>
</dbReference>
<feature type="domain" description="Transglycosylase SLT" evidence="1">
    <location>
        <begin position="36"/>
        <end position="136"/>
    </location>
</feature>
<proteinExistence type="predicted"/>
<dbReference type="SUPFAM" id="SSF53955">
    <property type="entry name" value="Lysozyme-like"/>
    <property type="match status" value="1"/>
</dbReference>
<evidence type="ECO:0000313" key="3">
    <source>
        <dbReference type="Proteomes" id="UP000503483"/>
    </source>
</evidence>
<sequence>MKKIIILFLLIVNLCYSNSLGLTNTDIIILKKIKSLTNDNFMKYTLMAIAIKESSVGKQLINNVSKDYGLFQANIKSVIRRQKVQDNIYNRNYFAKKLVYDAGFSTANAIVEIDYWRNVHKDNWIKVWASYNTGWKYKSTTGLNYASSVFEIVKKLKYEYNL</sequence>
<organism evidence="2 3">
    <name type="scientific">Arcobacter acticola</name>
    <dbReference type="NCBI Taxonomy" id="1849015"/>
    <lineage>
        <taxon>Bacteria</taxon>
        <taxon>Pseudomonadati</taxon>
        <taxon>Campylobacterota</taxon>
        <taxon>Epsilonproteobacteria</taxon>
        <taxon>Campylobacterales</taxon>
        <taxon>Arcobacteraceae</taxon>
        <taxon>Arcobacter</taxon>
    </lineage>
</organism>
<dbReference type="InterPro" id="IPR023346">
    <property type="entry name" value="Lysozyme-like_dom_sf"/>
</dbReference>
<evidence type="ECO:0000313" key="2">
    <source>
        <dbReference type="EMBL" id="QKE29911.1"/>
    </source>
</evidence>
<dbReference type="AlphaFoldDB" id="A0A6M8ERK7"/>
<accession>A0A6M8ERK7</accession>
<reference evidence="2 3" key="1">
    <citation type="submission" date="2019-08" db="EMBL/GenBank/DDBJ databases">
        <title>Complete genome sequence of Arcobacter acticola.</title>
        <authorList>
            <person name="Miller W."/>
        </authorList>
    </citation>
    <scope>NUCLEOTIDE SEQUENCE [LARGE SCALE GENOMIC DNA]</scope>
    <source>
        <strain evidence="2 3">KCTC 52212</strain>
    </source>
</reference>